<evidence type="ECO:0000256" key="1">
    <source>
        <dbReference type="SAM" id="MobiDB-lite"/>
    </source>
</evidence>
<dbReference type="Proteomes" id="UP001221142">
    <property type="component" value="Unassembled WGS sequence"/>
</dbReference>
<evidence type="ECO:0000313" key="2">
    <source>
        <dbReference type="EMBL" id="KAJ7623286.1"/>
    </source>
</evidence>
<organism evidence="2 3">
    <name type="scientific">Roridomyces roridus</name>
    <dbReference type="NCBI Taxonomy" id="1738132"/>
    <lineage>
        <taxon>Eukaryota</taxon>
        <taxon>Fungi</taxon>
        <taxon>Dikarya</taxon>
        <taxon>Basidiomycota</taxon>
        <taxon>Agaricomycotina</taxon>
        <taxon>Agaricomycetes</taxon>
        <taxon>Agaricomycetidae</taxon>
        <taxon>Agaricales</taxon>
        <taxon>Marasmiineae</taxon>
        <taxon>Mycenaceae</taxon>
        <taxon>Roridomyces</taxon>
    </lineage>
</organism>
<protein>
    <submittedName>
        <fullName evidence="2">Uncharacterized protein</fullName>
    </submittedName>
</protein>
<sequence length="319" mass="34736">MALLAYSVQFHPAGNDAWDPARGQSYWTVSELFHELDGYVETQGDYTLQLRMAAMIGALHCDVAPTTCPTTPSSVPSPDESTCLPTSAPMVSSPASTDYYSSPPSELEFWLESTDSEISKSTTTLFPDDFTSDIFTRATPPVEEYFQHFYDENSLESASSTASSSIDDFTSLPSTASFDIWDDLLACDLPIPDLLSASSSSSISTSSDSIWNLSLPSSPSSIGWTANETSAVPAPRWSQPKANRSKPAPQGQPSRPLPSVPLWSHSKRKRPAPQGQRTRKAKGENKGGDKPPRKRQRKDLKDLKWLPLNTASAAGKENP</sequence>
<comment type="caution">
    <text evidence="2">The sequence shown here is derived from an EMBL/GenBank/DDBJ whole genome shotgun (WGS) entry which is preliminary data.</text>
</comment>
<feature type="region of interest" description="Disordered" evidence="1">
    <location>
        <begin position="229"/>
        <end position="319"/>
    </location>
</feature>
<feature type="compositionally biased region" description="Basic and acidic residues" evidence="1">
    <location>
        <begin position="281"/>
        <end position="291"/>
    </location>
</feature>
<proteinExistence type="predicted"/>
<dbReference type="AlphaFoldDB" id="A0AAD7BJP8"/>
<keyword evidence="3" id="KW-1185">Reference proteome</keyword>
<accession>A0AAD7BJP8</accession>
<gene>
    <name evidence="2" type="ORF">FB45DRAFT_101067</name>
</gene>
<dbReference type="EMBL" id="JARKIF010000014">
    <property type="protein sequence ID" value="KAJ7623286.1"/>
    <property type="molecule type" value="Genomic_DNA"/>
</dbReference>
<evidence type="ECO:0000313" key="3">
    <source>
        <dbReference type="Proteomes" id="UP001221142"/>
    </source>
</evidence>
<reference evidence="2" key="1">
    <citation type="submission" date="2023-03" db="EMBL/GenBank/DDBJ databases">
        <title>Massive genome expansion in bonnet fungi (Mycena s.s.) driven by repeated elements and novel gene families across ecological guilds.</title>
        <authorList>
            <consortium name="Lawrence Berkeley National Laboratory"/>
            <person name="Harder C.B."/>
            <person name="Miyauchi S."/>
            <person name="Viragh M."/>
            <person name="Kuo A."/>
            <person name="Thoen E."/>
            <person name="Andreopoulos B."/>
            <person name="Lu D."/>
            <person name="Skrede I."/>
            <person name="Drula E."/>
            <person name="Henrissat B."/>
            <person name="Morin E."/>
            <person name="Kohler A."/>
            <person name="Barry K."/>
            <person name="LaButti K."/>
            <person name="Morin E."/>
            <person name="Salamov A."/>
            <person name="Lipzen A."/>
            <person name="Mereny Z."/>
            <person name="Hegedus B."/>
            <person name="Baldrian P."/>
            <person name="Stursova M."/>
            <person name="Weitz H."/>
            <person name="Taylor A."/>
            <person name="Grigoriev I.V."/>
            <person name="Nagy L.G."/>
            <person name="Martin F."/>
            <person name="Kauserud H."/>
        </authorList>
    </citation>
    <scope>NUCLEOTIDE SEQUENCE</scope>
    <source>
        <strain evidence="2">9284</strain>
    </source>
</reference>
<name>A0AAD7BJP8_9AGAR</name>